<name>A0A1F5I1Q7_9BACT</name>
<accession>A0A1F5I1Q7</accession>
<protein>
    <submittedName>
        <fullName evidence="1">Uncharacterized protein</fullName>
    </submittedName>
</protein>
<dbReference type="Proteomes" id="UP000179227">
    <property type="component" value="Unassembled WGS sequence"/>
</dbReference>
<reference evidence="1 2" key="1">
    <citation type="journal article" date="2016" name="Nat. Commun.">
        <title>Thousands of microbial genomes shed light on interconnected biogeochemical processes in an aquifer system.</title>
        <authorList>
            <person name="Anantharaman K."/>
            <person name="Brown C.T."/>
            <person name="Hug L.A."/>
            <person name="Sharon I."/>
            <person name="Castelle C.J."/>
            <person name="Probst A.J."/>
            <person name="Thomas B.C."/>
            <person name="Singh A."/>
            <person name="Wilkins M.J."/>
            <person name="Karaoz U."/>
            <person name="Brodie E.L."/>
            <person name="Williams K.H."/>
            <person name="Hubbard S.S."/>
            <person name="Banfield J.F."/>
        </authorList>
    </citation>
    <scope>NUCLEOTIDE SEQUENCE [LARGE SCALE GENOMIC DNA]</scope>
</reference>
<evidence type="ECO:0000313" key="1">
    <source>
        <dbReference type="EMBL" id="OGE10326.1"/>
    </source>
</evidence>
<sequence>MLEARGIGLDQKKDILERNNLKPAALLEVLRGWRLEEKSEDGLFVFSTEANDLPKLTLYLAKDFLYLTPTPNRSDERGPVLYSERRVRRVSVAEADPIITMPKRIKIEIADLTYVIFNRGLTVDLHSAKDGAFLGTIPFQ</sequence>
<evidence type="ECO:0000313" key="2">
    <source>
        <dbReference type="Proteomes" id="UP000179227"/>
    </source>
</evidence>
<proteinExistence type="predicted"/>
<organism evidence="1 2">
    <name type="scientific">Candidatus Curtissbacteria bacterium RIFCSPLOWO2_01_FULL_42_26</name>
    <dbReference type="NCBI Taxonomy" id="1797729"/>
    <lineage>
        <taxon>Bacteria</taxon>
        <taxon>Candidatus Curtissiibacteriota</taxon>
    </lineage>
</organism>
<dbReference type="STRING" id="1797729.A3A60_04780"/>
<dbReference type="AlphaFoldDB" id="A0A1F5I1Q7"/>
<comment type="caution">
    <text evidence="1">The sequence shown here is derived from an EMBL/GenBank/DDBJ whole genome shotgun (WGS) entry which is preliminary data.</text>
</comment>
<dbReference type="EMBL" id="MFBS01000011">
    <property type="protein sequence ID" value="OGE10326.1"/>
    <property type="molecule type" value="Genomic_DNA"/>
</dbReference>
<gene>
    <name evidence="1" type="ORF">A3A60_04780</name>
</gene>